<dbReference type="InterPro" id="IPR006603">
    <property type="entry name" value="PQ-loop_rpt"/>
</dbReference>
<evidence type="ECO:0000256" key="3">
    <source>
        <dbReference type="ARBA" id="ARBA00022989"/>
    </source>
</evidence>
<keyword evidence="2 5" id="KW-0812">Transmembrane</keyword>
<evidence type="ECO:0000256" key="4">
    <source>
        <dbReference type="ARBA" id="ARBA00023136"/>
    </source>
</evidence>
<keyword evidence="4 5" id="KW-0472">Membrane</keyword>
<evidence type="ECO:0000256" key="5">
    <source>
        <dbReference type="SAM" id="Phobius"/>
    </source>
</evidence>
<protein>
    <submittedName>
        <fullName evidence="6">Uncharacterized protein</fullName>
    </submittedName>
</protein>
<accession>A0A6C0KUY2</accession>
<dbReference type="EMBL" id="MN740962">
    <property type="protein sequence ID" value="QHU20148.1"/>
    <property type="molecule type" value="Genomic_DNA"/>
</dbReference>
<evidence type="ECO:0000256" key="2">
    <source>
        <dbReference type="ARBA" id="ARBA00022692"/>
    </source>
</evidence>
<dbReference type="GO" id="GO:0016020">
    <property type="term" value="C:membrane"/>
    <property type="evidence" value="ECO:0007669"/>
    <property type="project" value="UniProtKB-SubCell"/>
</dbReference>
<reference evidence="6" key="1">
    <citation type="journal article" date="2020" name="Nature">
        <title>Giant virus diversity and host interactions through global metagenomics.</title>
        <authorList>
            <person name="Schulz F."/>
            <person name="Roux S."/>
            <person name="Paez-Espino D."/>
            <person name="Jungbluth S."/>
            <person name="Walsh D.A."/>
            <person name="Denef V.J."/>
            <person name="McMahon K.D."/>
            <person name="Konstantinidis K.T."/>
            <person name="Eloe-Fadrosh E.A."/>
            <person name="Kyrpides N.C."/>
            <person name="Woyke T."/>
        </authorList>
    </citation>
    <scope>NUCLEOTIDE SEQUENCE</scope>
    <source>
        <strain evidence="6">GVMAG-S-3300013014-136</strain>
    </source>
</reference>
<evidence type="ECO:0000256" key="1">
    <source>
        <dbReference type="ARBA" id="ARBA00004141"/>
    </source>
</evidence>
<name>A0A6C0KUY2_9ZZZZ</name>
<comment type="subcellular location">
    <subcellularLocation>
        <location evidence="1">Membrane</location>
        <topology evidence="1">Multi-pass membrane protein</topology>
    </subcellularLocation>
</comment>
<dbReference type="AlphaFoldDB" id="A0A6C0KUY2"/>
<proteinExistence type="predicted"/>
<sequence>MQFDILDNNVSTSMNVFIIIANVLNLFYNIPQMCTTYKRKSTEINSVLFLINNVVTVVA</sequence>
<evidence type="ECO:0000313" key="6">
    <source>
        <dbReference type="EMBL" id="QHU20148.1"/>
    </source>
</evidence>
<dbReference type="Pfam" id="PF04193">
    <property type="entry name" value="PQ-loop"/>
    <property type="match status" value="1"/>
</dbReference>
<organism evidence="6">
    <name type="scientific">viral metagenome</name>
    <dbReference type="NCBI Taxonomy" id="1070528"/>
    <lineage>
        <taxon>unclassified sequences</taxon>
        <taxon>metagenomes</taxon>
        <taxon>organismal metagenomes</taxon>
    </lineage>
</organism>
<keyword evidence="3 5" id="KW-1133">Transmembrane helix</keyword>
<feature type="transmembrane region" description="Helical" evidence="5">
    <location>
        <begin position="12"/>
        <end position="30"/>
    </location>
</feature>